<evidence type="ECO:0000256" key="1">
    <source>
        <dbReference type="SAM" id="MobiDB-lite"/>
    </source>
</evidence>
<organism evidence="3 4">
    <name type="scientific">Wuchereria bancrofti</name>
    <dbReference type="NCBI Taxonomy" id="6293"/>
    <lineage>
        <taxon>Eukaryota</taxon>
        <taxon>Metazoa</taxon>
        <taxon>Ecdysozoa</taxon>
        <taxon>Nematoda</taxon>
        <taxon>Chromadorea</taxon>
        <taxon>Rhabditida</taxon>
        <taxon>Spirurina</taxon>
        <taxon>Spiruromorpha</taxon>
        <taxon>Filarioidea</taxon>
        <taxon>Onchocercidae</taxon>
        <taxon>Wuchereria</taxon>
    </lineage>
</organism>
<dbReference type="InterPro" id="IPR013783">
    <property type="entry name" value="Ig-like_fold"/>
</dbReference>
<feature type="non-terminal residue" evidence="3">
    <location>
        <position position="1"/>
    </location>
</feature>
<reference evidence="3 4" key="1">
    <citation type="submission" date="2018-11" db="EMBL/GenBank/DDBJ databases">
        <authorList>
            <consortium name="Pathogen Informatics"/>
        </authorList>
    </citation>
    <scope>NUCLEOTIDE SEQUENCE [LARGE SCALE GENOMIC DNA]</scope>
</reference>
<dbReference type="InParanoid" id="A0A3P7FLG5"/>
<dbReference type="SUPFAM" id="SSF49265">
    <property type="entry name" value="Fibronectin type III"/>
    <property type="match status" value="1"/>
</dbReference>
<gene>
    <name evidence="3" type="ORF">WBA_LOCUS4818</name>
</gene>
<dbReference type="AlphaFoldDB" id="A0A3P7FLG5"/>
<dbReference type="EMBL" id="UYWW01002134">
    <property type="protein sequence ID" value="VDM11432.1"/>
    <property type="molecule type" value="Genomic_DNA"/>
</dbReference>
<dbReference type="Gene3D" id="2.60.40.10">
    <property type="entry name" value="Immunoglobulins"/>
    <property type="match status" value="2"/>
</dbReference>
<name>A0A3P7FLG5_WUCBA</name>
<evidence type="ECO:0000313" key="3">
    <source>
        <dbReference type="EMBL" id="VDM11432.1"/>
    </source>
</evidence>
<proteinExistence type="predicted"/>
<accession>A0A3P7FLG5</accession>
<dbReference type="InterPro" id="IPR036116">
    <property type="entry name" value="FN3_sf"/>
</dbReference>
<dbReference type="SMART" id="SM00060">
    <property type="entry name" value="FN3"/>
    <property type="match status" value="2"/>
</dbReference>
<dbReference type="OrthoDB" id="5848755at2759"/>
<dbReference type="InterPro" id="IPR003961">
    <property type="entry name" value="FN3_dom"/>
</dbReference>
<keyword evidence="4" id="KW-1185">Reference proteome</keyword>
<evidence type="ECO:0000259" key="2">
    <source>
        <dbReference type="SMART" id="SM00060"/>
    </source>
</evidence>
<feature type="domain" description="Fibronectin type-III" evidence="2">
    <location>
        <begin position="80"/>
        <end position="167"/>
    </location>
</feature>
<dbReference type="CDD" id="cd00063">
    <property type="entry name" value="FN3"/>
    <property type="match status" value="1"/>
</dbReference>
<dbReference type="Proteomes" id="UP000270924">
    <property type="component" value="Unassembled WGS sequence"/>
</dbReference>
<sequence length="344" mass="40183">QRQQWEREREQWEKERERNHRLIHQQQEDNTEQKWNSVADEGNIEEEEKKRLELEHIQQQLDYIQVLPGRNNKRGGLTKPLLGIDKPRIEQRGSRILLYWTVNGDTSNVIAYQIDIRSDSENEWRTIDGYLSHSPSEIHFRQELINLETNKHYYVRVSAIDESRRILATSETTSFTVHCQVPNSSPQDLRLENVAEGIQLTWNWSDQEDHECEPYFLITGYQNGIPFSERVAGRQREFTFRNTNANKWHVEMRAGNRAGTGPSSEPVNLQSNSKAFIVNVKSFVPFPVFKGLRALRSICDPRVDFWCRSPDETYEVAISRHPNEGLITCAVSCHLDVMLLLSHV</sequence>
<protein>
    <recommendedName>
        <fullName evidence="2">Fibronectin type-III domain-containing protein</fullName>
    </recommendedName>
</protein>
<feature type="region of interest" description="Disordered" evidence="1">
    <location>
        <begin position="16"/>
        <end position="38"/>
    </location>
</feature>
<feature type="domain" description="Fibronectin type-III" evidence="2">
    <location>
        <begin position="183"/>
        <end position="261"/>
    </location>
</feature>
<evidence type="ECO:0000313" key="4">
    <source>
        <dbReference type="Proteomes" id="UP000270924"/>
    </source>
</evidence>